<comment type="caution">
    <text evidence="1">The sequence shown here is derived from an EMBL/GenBank/DDBJ whole genome shotgun (WGS) entry which is preliminary data.</text>
</comment>
<dbReference type="EMBL" id="JACOPE010000002">
    <property type="protein sequence ID" value="MBC5684990.1"/>
    <property type="molecule type" value="Genomic_DNA"/>
</dbReference>
<gene>
    <name evidence="1" type="ORF">H8S40_15860</name>
</gene>
<organism evidence="1 2">
    <name type="scientific">Ruminococcus hominis</name>
    <dbReference type="NCBI Taxonomy" id="2763065"/>
    <lineage>
        <taxon>Bacteria</taxon>
        <taxon>Bacillati</taxon>
        <taxon>Bacillota</taxon>
        <taxon>Clostridia</taxon>
        <taxon>Eubacteriales</taxon>
        <taxon>Oscillospiraceae</taxon>
        <taxon>Ruminococcus</taxon>
    </lineage>
</organism>
<protein>
    <submittedName>
        <fullName evidence="1">Uncharacterized protein</fullName>
    </submittedName>
</protein>
<reference evidence="1 2" key="1">
    <citation type="submission" date="2020-08" db="EMBL/GenBank/DDBJ databases">
        <title>Genome public.</title>
        <authorList>
            <person name="Liu C."/>
            <person name="Sun Q."/>
        </authorList>
    </citation>
    <scope>NUCLEOTIDE SEQUENCE [LARGE SCALE GENOMIC DNA]</scope>
    <source>
        <strain evidence="1 2">NSJ-13</strain>
    </source>
</reference>
<dbReference type="RefSeq" id="WP_186865707.1">
    <property type="nucleotide sequence ID" value="NZ_JACOPE010000002.1"/>
</dbReference>
<evidence type="ECO:0000313" key="1">
    <source>
        <dbReference type="EMBL" id="MBC5684990.1"/>
    </source>
</evidence>
<evidence type="ECO:0000313" key="2">
    <source>
        <dbReference type="Proteomes" id="UP000631576"/>
    </source>
</evidence>
<proteinExistence type="predicted"/>
<dbReference type="Proteomes" id="UP000631576">
    <property type="component" value="Unassembled WGS sequence"/>
</dbReference>
<sequence length="142" mass="15877">MDDIELLDWQFRIAKMGRSELEVTLRAMADHDAKPFSLHDPEAVARLARQSLIGSTEAMLNRVPSNVGSGPGGGKRIVTVDLHGYYEAKTAEDAEAQDRADRAEIRAMCEHRLAHMRHREELRHVPETSPLKAFITACEASE</sequence>
<accession>A0ABR7GC18</accession>
<keyword evidence="2" id="KW-1185">Reference proteome</keyword>
<name>A0ABR7GC18_9FIRM</name>